<evidence type="ECO:0000256" key="1">
    <source>
        <dbReference type="ARBA" id="ARBA00000077"/>
    </source>
</evidence>
<dbReference type="Proteomes" id="UP001212152">
    <property type="component" value="Unassembled WGS sequence"/>
</dbReference>
<dbReference type="InterPro" id="IPR012337">
    <property type="entry name" value="RNaseH-like_sf"/>
</dbReference>
<name>A0AAD5TLX6_9FUNG</name>
<dbReference type="Gene3D" id="3.30.420.10">
    <property type="entry name" value="Ribonuclease H-like superfamily/Ribonuclease H"/>
    <property type="match status" value="1"/>
</dbReference>
<dbReference type="GO" id="GO:0004523">
    <property type="term" value="F:RNA-DNA hybrid ribonuclease activity"/>
    <property type="evidence" value="ECO:0007669"/>
    <property type="project" value="UniProtKB-EC"/>
</dbReference>
<dbReference type="PANTHER" id="PTHR10642:SF26">
    <property type="entry name" value="RIBONUCLEASE H1"/>
    <property type="match status" value="1"/>
</dbReference>
<proteinExistence type="inferred from homology"/>
<dbReference type="EC" id="3.1.26.4" evidence="3"/>
<feature type="domain" description="RNase H type-1" evidence="8">
    <location>
        <begin position="40"/>
        <end position="210"/>
    </location>
</feature>
<evidence type="ECO:0000313" key="9">
    <source>
        <dbReference type="EMBL" id="KAJ3179682.1"/>
    </source>
</evidence>
<dbReference type="EMBL" id="JADGJQ010000020">
    <property type="protein sequence ID" value="KAJ3179682.1"/>
    <property type="molecule type" value="Genomic_DNA"/>
</dbReference>
<evidence type="ECO:0000256" key="2">
    <source>
        <dbReference type="ARBA" id="ARBA00005300"/>
    </source>
</evidence>
<dbReference type="InterPro" id="IPR036397">
    <property type="entry name" value="RNaseH_sf"/>
</dbReference>
<comment type="similarity">
    <text evidence="2">Belongs to the RNase H family.</text>
</comment>
<dbReference type="SUPFAM" id="SSF53098">
    <property type="entry name" value="Ribonuclease H-like"/>
    <property type="match status" value="1"/>
</dbReference>
<dbReference type="InterPro" id="IPR050092">
    <property type="entry name" value="RNase_H"/>
</dbReference>
<evidence type="ECO:0000259" key="8">
    <source>
        <dbReference type="PROSITE" id="PS50879"/>
    </source>
</evidence>
<dbReference type="CDD" id="cd13934">
    <property type="entry name" value="RNase_H_Dikarya_like"/>
    <property type="match status" value="1"/>
</dbReference>
<reference evidence="9" key="1">
    <citation type="submission" date="2020-05" db="EMBL/GenBank/DDBJ databases">
        <title>Phylogenomic resolution of chytrid fungi.</title>
        <authorList>
            <person name="Stajich J.E."/>
            <person name="Amses K."/>
            <person name="Simmons R."/>
            <person name="Seto K."/>
            <person name="Myers J."/>
            <person name="Bonds A."/>
            <person name="Quandt C.A."/>
            <person name="Barry K."/>
            <person name="Liu P."/>
            <person name="Grigoriev I."/>
            <person name="Longcore J.E."/>
            <person name="James T.Y."/>
        </authorList>
    </citation>
    <scope>NUCLEOTIDE SEQUENCE</scope>
    <source>
        <strain evidence="9">JEL0379</strain>
    </source>
</reference>
<keyword evidence="10" id="KW-1185">Reference proteome</keyword>
<keyword evidence="4" id="KW-0540">Nuclease</keyword>
<organism evidence="9 10">
    <name type="scientific">Geranomyces variabilis</name>
    <dbReference type="NCBI Taxonomy" id="109894"/>
    <lineage>
        <taxon>Eukaryota</taxon>
        <taxon>Fungi</taxon>
        <taxon>Fungi incertae sedis</taxon>
        <taxon>Chytridiomycota</taxon>
        <taxon>Chytridiomycota incertae sedis</taxon>
        <taxon>Chytridiomycetes</taxon>
        <taxon>Spizellomycetales</taxon>
        <taxon>Powellomycetaceae</taxon>
        <taxon>Geranomyces</taxon>
    </lineage>
</organism>
<evidence type="ECO:0000256" key="3">
    <source>
        <dbReference type="ARBA" id="ARBA00012180"/>
    </source>
</evidence>
<keyword evidence="5" id="KW-0479">Metal-binding</keyword>
<dbReference type="Pfam" id="PF00075">
    <property type="entry name" value="RNase_H"/>
    <property type="match status" value="1"/>
</dbReference>
<dbReference type="InterPro" id="IPR002156">
    <property type="entry name" value="RNaseH_domain"/>
</dbReference>
<dbReference type="PANTHER" id="PTHR10642">
    <property type="entry name" value="RIBONUCLEASE H1"/>
    <property type="match status" value="1"/>
</dbReference>
<dbReference type="GO" id="GO:0046872">
    <property type="term" value="F:metal ion binding"/>
    <property type="evidence" value="ECO:0007669"/>
    <property type="project" value="UniProtKB-KW"/>
</dbReference>
<dbReference type="GO" id="GO:0003676">
    <property type="term" value="F:nucleic acid binding"/>
    <property type="evidence" value="ECO:0007669"/>
    <property type="project" value="InterPro"/>
</dbReference>
<dbReference type="PROSITE" id="PS50879">
    <property type="entry name" value="RNASE_H_1"/>
    <property type="match status" value="1"/>
</dbReference>
<evidence type="ECO:0000256" key="6">
    <source>
        <dbReference type="ARBA" id="ARBA00022759"/>
    </source>
</evidence>
<gene>
    <name evidence="9" type="ORF">HDU87_002888</name>
</gene>
<comment type="caution">
    <text evidence="9">The sequence shown here is derived from an EMBL/GenBank/DDBJ whole genome shotgun (WGS) entry which is preliminary data.</text>
</comment>
<comment type="catalytic activity">
    <reaction evidence="1">
        <text>Endonucleolytic cleavage to 5'-phosphomonoester.</text>
        <dbReference type="EC" id="3.1.26.4"/>
    </reaction>
</comment>
<keyword evidence="6" id="KW-0255">Endonuclease</keyword>
<dbReference type="GO" id="GO:0043137">
    <property type="term" value="P:DNA replication, removal of RNA primer"/>
    <property type="evidence" value="ECO:0007669"/>
    <property type="project" value="TreeGrafter"/>
</dbReference>
<evidence type="ECO:0000313" key="10">
    <source>
        <dbReference type="Proteomes" id="UP001212152"/>
    </source>
</evidence>
<keyword evidence="7" id="KW-0378">Hydrolase</keyword>
<evidence type="ECO:0000256" key="4">
    <source>
        <dbReference type="ARBA" id="ARBA00022722"/>
    </source>
</evidence>
<sequence length="212" mass="24069">MGGERHSGLKWGCCNVRYSWRSRNPRVIHSGCKRTCPNAGVLTIQVNADGCCLNNGRPEARGGVGVYFWDNFPYNVAKSLPNSPYQVHTNQRAEITAAITAIQQCRQACFHTITDDVFTGDIGSFRGPRIDIELYMDSKYVVDAMEDWRHTWKANGWRTSKRERVTNMDLFLELDELVDDLEESNVVVKFEHVPREQNLEADALSRQGASQV</sequence>
<evidence type="ECO:0000256" key="7">
    <source>
        <dbReference type="ARBA" id="ARBA00022801"/>
    </source>
</evidence>
<accession>A0AAD5TLX6</accession>
<evidence type="ECO:0000256" key="5">
    <source>
        <dbReference type="ARBA" id="ARBA00022723"/>
    </source>
</evidence>
<dbReference type="AlphaFoldDB" id="A0AAD5TLX6"/>
<protein>
    <recommendedName>
        <fullName evidence="3">ribonuclease H</fullName>
        <ecNumber evidence="3">3.1.26.4</ecNumber>
    </recommendedName>
</protein>